<dbReference type="RefSeq" id="WP_011586386.1">
    <property type="nucleotide sequence ID" value="NC_008255.1"/>
</dbReference>
<evidence type="ECO:0000313" key="12">
    <source>
        <dbReference type="EMBL" id="ABG60276.1"/>
    </source>
</evidence>
<accession>A0A6N4SUV8</accession>
<dbReference type="AlphaFoldDB" id="A0A6N4SUV8"/>
<feature type="domain" description="Disease resistance R13L4/SHOC-2-like LRR" evidence="11">
    <location>
        <begin position="195"/>
        <end position="269"/>
    </location>
</feature>
<dbReference type="Pfam" id="PF23598">
    <property type="entry name" value="LRR_14"/>
    <property type="match status" value="1"/>
</dbReference>
<dbReference type="EMBL" id="CP000383">
    <property type="protein sequence ID" value="ABG60276.1"/>
    <property type="molecule type" value="Genomic_DNA"/>
</dbReference>
<evidence type="ECO:0000256" key="9">
    <source>
        <dbReference type="PROSITE-ProRule" id="PRU00339"/>
    </source>
</evidence>
<dbReference type="OrthoDB" id="9780183at2"/>
<evidence type="ECO:0000313" key="13">
    <source>
        <dbReference type="Proteomes" id="UP000001822"/>
    </source>
</evidence>
<evidence type="ECO:0000256" key="2">
    <source>
        <dbReference type="ARBA" id="ARBA00010999"/>
    </source>
</evidence>
<feature type="repeat" description="TPR" evidence="9">
    <location>
        <begin position="25"/>
        <end position="58"/>
    </location>
</feature>
<dbReference type="Pfam" id="PF00560">
    <property type="entry name" value="LRR_1"/>
    <property type="match status" value="1"/>
</dbReference>
<evidence type="ECO:0000256" key="5">
    <source>
        <dbReference type="ARBA" id="ARBA00022737"/>
    </source>
</evidence>
<dbReference type="GO" id="GO:0006325">
    <property type="term" value="P:chromatin organization"/>
    <property type="evidence" value="ECO:0007669"/>
    <property type="project" value="UniProtKB-KW"/>
</dbReference>
<dbReference type="PROSITE" id="PS50005">
    <property type="entry name" value="TPR"/>
    <property type="match status" value="1"/>
</dbReference>
<evidence type="ECO:0000259" key="11">
    <source>
        <dbReference type="Pfam" id="PF23598"/>
    </source>
</evidence>
<dbReference type="GO" id="GO:0005694">
    <property type="term" value="C:chromosome"/>
    <property type="evidence" value="ECO:0007669"/>
    <property type="project" value="UniProtKB-SubCell"/>
</dbReference>
<dbReference type="KEGG" id="chu:CHU_3035"/>
<reference evidence="12 13" key="1">
    <citation type="journal article" date="2007" name="Appl. Environ. Microbiol.">
        <title>Genome sequence of the cellulolytic gliding bacterium Cytophaga hutchinsonii.</title>
        <authorList>
            <person name="Xie G."/>
            <person name="Bruce D.C."/>
            <person name="Challacombe J.F."/>
            <person name="Chertkov O."/>
            <person name="Detter J.C."/>
            <person name="Gilna P."/>
            <person name="Han C.S."/>
            <person name="Lucas S."/>
            <person name="Misra M."/>
            <person name="Myers G.L."/>
            <person name="Richardson P."/>
            <person name="Tapia R."/>
            <person name="Thayer N."/>
            <person name="Thompson L.S."/>
            <person name="Brettin T.S."/>
            <person name="Henrissat B."/>
            <person name="Wilson D.B."/>
            <person name="McBride M.J."/>
        </authorList>
    </citation>
    <scope>NUCLEOTIDE SEQUENCE [LARGE SCALE GENOMIC DNA]</scope>
    <source>
        <strain evidence="13">ATCC 33406 / DSM 1761 / CIP 103989 / NBRC 15051 / NCIMB 9469 / D465</strain>
    </source>
</reference>
<dbReference type="PANTHER" id="PTHR48051">
    <property type="match status" value="1"/>
</dbReference>
<dbReference type="InterPro" id="IPR001611">
    <property type="entry name" value="Leu-rich_rpt"/>
</dbReference>
<dbReference type="SMART" id="SM00369">
    <property type="entry name" value="LRR_TYP"/>
    <property type="match status" value="4"/>
</dbReference>
<keyword evidence="10" id="KW-0732">Signal</keyword>
<evidence type="ECO:0000256" key="7">
    <source>
        <dbReference type="ARBA" id="ARBA00022853"/>
    </source>
</evidence>
<keyword evidence="13" id="KW-1185">Reference proteome</keyword>
<dbReference type="SUPFAM" id="SSF48452">
    <property type="entry name" value="TPR-like"/>
    <property type="match status" value="1"/>
</dbReference>
<keyword evidence="9" id="KW-0802">TPR repeat</keyword>
<keyword evidence="4" id="KW-0433">Leucine-rich repeat</keyword>
<evidence type="ECO:0000256" key="4">
    <source>
        <dbReference type="ARBA" id="ARBA00022614"/>
    </source>
</evidence>
<dbReference type="InterPro" id="IPR055414">
    <property type="entry name" value="LRR_R13L4/SHOC2-like"/>
</dbReference>
<name>A0A6N4SUV8_CYTH3</name>
<dbReference type="SUPFAM" id="SSF52058">
    <property type="entry name" value="L domain-like"/>
    <property type="match status" value="1"/>
</dbReference>
<comment type="subcellular location">
    <subcellularLocation>
        <location evidence="1">Chromosome</location>
    </subcellularLocation>
</comment>
<comment type="similarity">
    <text evidence="2">Belongs to the Tonsoku family.</text>
</comment>
<dbReference type="InterPro" id="IPR032675">
    <property type="entry name" value="LRR_dom_sf"/>
</dbReference>
<keyword evidence="8" id="KW-0234">DNA repair</keyword>
<feature type="chain" id="PRO_5026851840" evidence="10">
    <location>
        <begin position="24"/>
        <end position="291"/>
    </location>
</feature>
<protein>
    <submittedName>
        <fullName evidence="12">Leucine-rich protein</fullName>
    </submittedName>
</protein>
<dbReference type="Gene3D" id="3.80.10.10">
    <property type="entry name" value="Ribonuclease Inhibitor"/>
    <property type="match status" value="1"/>
</dbReference>
<evidence type="ECO:0000256" key="3">
    <source>
        <dbReference type="ARBA" id="ARBA00022454"/>
    </source>
</evidence>
<dbReference type="Proteomes" id="UP000001822">
    <property type="component" value="Chromosome"/>
</dbReference>
<dbReference type="PROSITE" id="PS51450">
    <property type="entry name" value="LRR"/>
    <property type="match status" value="2"/>
</dbReference>
<keyword evidence="7" id="KW-0156">Chromatin regulator</keyword>
<keyword evidence="3" id="KW-0158">Chromosome</keyword>
<organism evidence="12 13">
    <name type="scientific">Cytophaga hutchinsonii (strain ATCC 33406 / DSM 1761 / CIP 103989 / NBRC 15051 / NCIMB 9469 / D465)</name>
    <dbReference type="NCBI Taxonomy" id="269798"/>
    <lineage>
        <taxon>Bacteria</taxon>
        <taxon>Pseudomonadati</taxon>
        <taxon>Bacteroidota</taxon>
        <taxon>Cytophagia</taxon>
        <taxon>Cytophagales</taxon>
        <taxon>Cytophagaceae</taxon>
        <taxon>Cytophaga</taxon>
    </lineage>
</organism>
<dbReference type="InterPro" id="IPR003591">
    <property type="entry name" value="Leu-rich_rpt_typical-subtyp"/>
</dbReference>
<feature type="signal peptide" evidence="10">
    <location>
        <begin position="1"/>
        <end position="23"/>
    </location>
</feature>
<dbReference type="PANTHER" id="PTHR48051:SF54">
    <property type="entry name" value="LEUCINE-RICH REPEAT-CONTAINING PROTEIN"/>
    <property type="match status" value="1"/>
</dbReference>
<dbReference type="InterPro" id="IPR019734">
    <property type="entry name" value="TPR_rpt"/>
</dbReference>
<dbReference type="GO" id="GO:0005737">
    <property type="term" value="C:cytoplasm"/>
    <property type="evidence" value="ECO:0007669"/>
    <property type="project" value="TreeGrafter"/>
</dbReference>
<sequence length="291" mass="32736">MKKLFTYSSVLAVLIFGSSFNQPDAKNYYETGLSSLNQKDYIKAIGDFTNAISMNPKFGDAYYYRAYSKELLGKKMGFVSSELCSDLIYSMVYGKDEASEKINELCTGECFNMESAFIEPEIVYCADFSSKILTDIPDGVENLHYLVKLNMFNNKLVTLSQKWTYLDKLISLDLGSNRLTLLPPVIGKMTELQELNLNKNQLTTLPVEIGSLSHLKTLTLRQNALKSLPPNIGLLKNLQDLDLALNMLTTLPAEITNLKNLKKLILVGNEISVKEQQRIKSLLPNTEIAFE</sequence>
<proteinExistence type="inferred from homology"/>
<evidence type="ECO:0000256" key="1">
    <source>
        <dbReference type="ARBA" id="ARBA00004286"/>
    </source>
</evidence>
<dbReference type="Gene3D" id="1.25.40.10">
    <property type="entry name" value="Tetratricopeptide repeat domain"/>
    <property type="match status" value="1"/>
</dbReference>
<keyword evidence="6" id="KW-0227">DNA damage</keyword>
<dbReference type="GO" id="GO:0006281">
    <property type="term" value="P:DNA repair"/>
    <property type="evidence" value="ECO:0007669"/>
    <property type="project" value="UniProtKB-KW"/>
</dbReference>
<evidence type="ECO:0000256" key="6">
    <source>
        <dbReference type="ARBA" id="ARBA00022763"/>
    </source>
</evidence>
<dbReference type="InterPro" id="IPR050216">
    <property type="entry name" value="LRR_domain-containing"/>
</dbReference>
<keyword evidence="5" id="KW-0677">Repeat</keyword>
<gene>
    <name evidence="12" type="ordered locus">CHU_3035</name>
</gene>
<dbReference type="InterPro" id="IPR011990">
    <property type="entry name" value="TPR-like_helical_dom_sf"/>
</dbReference>
<evidence type="ECO:0000256" key="8">
    <source>
        <dbReference type="ARBA" id="ARBA00023204"/>
    </source>
</evidence>
<evidence type="ECO:0000256" key="10">
    <source>
        <dbReference type="SAM" id="SignalP"/>
    </source>
</evidence>